<comment type="caution">
    <text evidence="1">The sequence shown here is derived from an EMBL/GenBank/DDBJ whole genome shotgun (WGS) entry which is preliminary data.</text>
</comment>
<accession>A0ABQ6G4B1</accession>
<organism evidence="1 2">
    <name type="scientific">Dictyobacter halimunensis</name>
    <dbReference type="NCBI Taxonomy" id="3026934"/>
    <lineage>
        <taxon>Bacteria</taxon>
        <taxon>Bacillati</taxon>
        <taxon>Chloroflexota</taxon>
        <taxon>Ktedonobacteria</taxon>
        <taxon>Ktedonobacterales</taxon>
        <taxon>Dictyobacteraceae</taxon>
        <taxon>Dictyobacter</taxon>
    </lineage>
</organism>
<dbReference type="EMBL" id="BSRI01000002">
    <property type="protein sequence ID" value="GLV60648.1"/>
    <property type="molecule type" value="Genomic_DNA"/>
</dbReference>
<keyword evidence="2" id="KW-1185">Reference proteome</keyword>
<sequence length="45" mass="4774">MQCQGVHLHHLLKNGAAAYADARAGALKRASKKCAWHTLRFGAGG</sequence>
<protein>
    <submittedName>
        <fullName evidence="1">Uncharacterized protein</fullName>
    </submittedName>
</protein>
<gene>
    <name evidence="1" type="ORF">KDH_74670</name>
</gene>
<dbReference type="Proteomes" id="UP001344906">
    <property type="component" value="Unassembled WGS sequence"/>
</dbReference>
<evidence type="ECO:0000313" key="2">
    <source>
        <dbReference type="Proteomes" id="UP001344906"/>
    </source>
</evidence>
<proteinExistence type="predicted"/>
<name>A0ABQ6G4B1_9CHLR</name>
<reference evidence="1 2" key="1">
    <citation type="submission" date="2023-02" db="EMBL/GenBank/DDBJ databases">
        <title>Dictyobacter halimunensis sp. nov., a new member of the class Ktedonobacteria from forest soil in a geothermal area.</title>
        <authorList>
            <person name="Rachmania M.K."/>
            <person name="Ningsih F."/>
            <person name="Sakai Y."/>
            <person name="Yabe S."/>
            <person name="Yokota A."/>
            <person name="Sjamsuridzal W."/>
        </authorList>
    </citation>
    <scope>NUCLEOTIDE SEQUENCE [LARGE SCALE GENOMIC DNA]</scope>
    <source>
        <strain evidence="1 2">S3.2.2.5</strain>
    </source>
</reference>
<evidence type="ECO:0000313" key="1">
    <source>
        <dbReference type="EMBL" id="GLV60648.1"/>
    </source>
</evidence>